<dbReference type="PANTHER" id="PTHR10366:SF564">
    <property type="entry name" value="STEROL-4-ALPHA-CARBOXYLATE 3-DEHYDROGENASE, DECARBOXYLATING"/>
    <property type="match status" value="1"/>
</dbReference>
<evidence type="ECO:0000313" key="4">
    <source>
        <dbReference type="EMBL" id="KAF9517334.1"/>
    </source>
</evidence>
<sequence>MVAITSGKLLITGGSGYIGAWIVKRAVDRGYSVVAAVRTDAQGQFIVNRFPEYKGKVTYVLVPVIEKDGAYDEAVKDVDAIIHAASPVPINLDFDDPQDILRPTIRGSLGILESAYKFGKNVKRIIYTSSSTAIGFPADEEGPLVRDETMWNTRAIAEIETLGKNVHPGCVYLASKTYAERDSWAWVKEHAPSWDFVAVLPSYTWGPYIHEVRQATMLSIHQSMNDELGAVVSALSIKLGRKDLG</sequence>
<protein>
    <recommendedName>
        <fullName evidence="3">NAD-dependent epimerase/dehydratase domain-containing protein</fullName>
    </recommendedName>
</protein>
<organism evidence="4 5">
    <name type="scientific">Hydnum rufescens UP504</name>
    <dbReference type="NCBI Taxonomy" id="1448309"/>
    <lineage>
        <taxon>Eukaryota</taxon>
        <taxon>Fungi</taxon>
        <taxon>Dikarya</taxon>
        <taxon>Basidiomycota</taxon>
        <taxon>Agaricomycotina</taxon>
        <taxon>Agaricomycetes</taxon>
        <taxon>Cantharellales</taxon>
        <taxon>Hydnaceae</taxon>
        <taxon>Hydnum</taxon>
    </lineage>
</organism>
<accession>A0A9P6B4H9</accession>
<dbReference type="EMBL" id="MU128932">
    <property type="protein sequence ID" value="KAF9517334.1"/>
    <property type="molecule type" value="Genomic_DNA"/>
</dbReference>
<dbReference type="InterPro" id="IPR036291">
    <property type="entry name" value="NAD(P)-bd_dom_sf"/>
</dbReference>
<evidence type="ECO:0000256" key="1">
    <source>
        <dbReference type="ARBA" id="ARBA00023002"/>
    </source>
</evidence>
<dbReference type="InterPro" id="IPR050425">
    <property type="entry name" value="NAD(P)_dehydrat-like"/>
</dbReference>
<dbReference type="GO" id="GO:0016616">
    <property type="term" value="F:oxidoreductase activity, acting on the CH-OH group of donors, NAD or NADP as acceptor"/>
    <property type="evidence" value="ECO:0007669"/>
    <property type="project" value="TreeGrafter"/>
</dbReference>
<dbReference type="SUPFAM" id="SSF51735">
    <property type="entry name" value="NAD(P)-binding Rossmann-fold domains"/>
    <property type="match status" value="1"/>
</dbReference>
<dbReference type="PANTHER" id="PTHR10366">
    <property type="entry name" value="NAD DEPENDENT EPIMERASE/DEHYDRATASE"/>
    <property type="match status" value="1"/>
</dbReference>
<evidence type="ECO:0000256" key="2">
    <source>
        <dbReference type="ARBA" id="ARBA00023445"/>
    </source>
</evidence>
<reference evidence="4" key="1">
    <citation type="journal article" date="2020" name="Nat. Commun.">
        <title>Large-scale genome sequencing of mycorrhizal fungi provides insights into the early evolution of symbiotic traits.</title>
        <authorList>
            <person name="Miyauchi S."/>
            <person name="Kiss E."/>
            <person name="Kuo A."/>
            <person name="Drula E."/>
            <person name="Kohler A."/>
            <person name="Sanchez-Garcia M."/>
            <person name="Morin E."/>
            <person name="Andreopoulos B."/>
            <person name="Barry K.W."/>
            <person name="Bonito G."/>
            <person name="Buee M."/>
            <person name="Carver A."/>
            <person name="Chen C."/>
            <person name="Cichocki N."/>
            <person name="Clum A."/>
            <person name="Culley D."/>
            <person name="Crous P.W."/>
            <person name="Fauchery L."/>
            <person name="Girlanda M."/>
            <person name="Hayes R.D."/>
            <person name="Keri Z."/>
            <person name="LaButti K."/>
            <person name="Lipzen A."/>
            <person name="Lombard V."/>
            <person name="Magnuson J."/>
            <person name="Maillard F."/>
            <person name="Murat C."/>
            <person name="Nolan M."/>
            <person name="Ohm R.A."/>
            <person name="Pangilinan J."/>
            <person name="Pereira M.F."/>
            <person name="Perotto S."/>
            <person name="Peter M."/>
            <person name="Pfister S."/>
            <person name="Riley R."/>
            <person name="Sitrit Y."/>
            <person name="Stielow J.B."/>
            <person name="Szollosi G."/>
            <person name="Zifcakova L."/>
            <person name="Stursova M."/>
            <person name="Spatafora J.W."/>
            <person name="Tedersoo L."/>
            <person name="Vaario L.M."/>
            <person name="Yamada A."/>
            <person name="Yan M."/>
            <person name="Wang P."/>
            <person name="Xu J."/>
            <person name="Bruns T."/>
            <person name="Baldrian P."/>
            <person name="Vilgalys R."/>
            <person name="Dunand C."/>
            <person name="Henrissat B."/>
            <person name="Grigoriev I.V."/>
            <person name="Hibbett D."/>
            <person name="Nagy L.G."/>
            <person name="Martin F.M."/>
        </authorList>
    </citation>
    <scope>NUCLEOTIDE SEQUENCE</scope>
    <source>
        <strain evidence="4">UP504</strain>
    </source>
</reference>
<keyword evidence="1" id="KW-0560">Oxidoreductase</keyword>
<evidence type="ECO:0000259" key="3">
    <source>
        <dbReference type="Pfam" id="PF01370"/>
    </source>
</evidence>
<keyword evidence="5" id="KW-1185">Reference proteome</keyword>
<gene>
    <name evidence="4" type="ORF">BS47DRAFT_523720</name>
</gene>
<dbReference type="AlphaFoldDB" id="A0A9P6B4H9"/>
<evidence type="ECO:0000313" key="5">
    <source>
        <dbReference type="Proteomes" id="UP000886523"/>
    </source>
</evidence>
<comment type="similarity">
    <text evidence="2">Belongs to the NAD(P)-dependent epimerase/dehydratase family. Dihydroflavonol-4-reductase subfamily.</text>
</comment>
<name>A0A9P6B4H9_9AGAM</name>
<comment type="caution">
    <text evidence="4">The sequence shown here is derived from an EMBL/GenBank/DDBJ whole genome shotgun (WGS) entry which is preliminary data.</text>
</comment>
<proteinExistence type="inferred from homology"/>
<dbReference type="Pfam" id="PF01370">
    <property type="entry name" value="Epimerase"/>
    <property type="match status" value="1"/>
</dbReference>
<dbReference type="InterPro" id="IPR001509">
    <property type="entry name" value="Epimerase_deHydtase"/>
</dbReference>
<dbReference type="Proteomes" id="UP000886523">
    <property type="component" value="Unassembled WGS sequence"/>
</dbReference>
<dbReference type="Gene3D" id="3.40.50.720">
    <property type="entry name" value="NAD(P)-binding Rossmann-like Domain"/>
    <property type="match status" value="1"/>
</dbReference>
<feature type="domain" description="NAD-dependent epimerase/dehydratase" evidence="3">
    <location>
        <begin position="10"/>
        <end position="213"/>
    </location>
</feature>
<dbReference type="OrthoDB" id="2735536at2759"/>